<feature type="transmembrane region" description="Helical" evidence="16">
    <location>
        <begin position="630"/>
        <end position="655"/>
    </location>
</feature>
<dbReference type="FunFam" id="3.80.10.10:FF:000770">
    <property type="entry name" value="Uncharacterized protein"/>
    <property type="match status" value="1"/>
</dbReference>
<evidence type="ECO:0000256" key="16">
    <source>
        <dbReference type="SAM" id="Phobius"/>
    </source>
</evidence>
<evidence type="ECO:0000256" key="9">
    <source>
        <dbReference type="ARBA" id="ARBA00023136"/>
    </source>
</evidence>
<dbReference type="PANTHER" id="PTHR24372:SF80">
    <property type="entry name" value="FI21465P1-RELATED"/>
    <property type="match status" value="1"/>
</dbReference>
<keyword evidence="5" id="KW-0732">Signal</keyword>
<dbReference type="InterPro" id="IPR017452">
    <property type="entry name" value="GPCR_Rhodpsn_7TM"/>
</dbReference>
<reference evidence="18" key="1">
    <citation type="submission" date="2023-08" db="EMBL/GenBank/DDBJ databases">
        <authorList>
            <person name="Alioto T."/>
            <person name="Alioto T."/>
            <person name="Gomez Garrido J."/>
        </authorList>
    </citation>
    <scope>NUCLEOTIDE SEQUENCE</scope>
</reference>
<evidence type="ECO:0000256" key="7">
    <source>
        <dbReference type="ARBA" id="ARBA00022989"/>
    </source>
</evidence>
<dbReference type="Gene3D" id="3.80.10.10">
    <property type="entry name" value="Ribonuclease Inhibitor"/>
    <property type="match status" value="3"/>
</dbReference>
<evidence type="ECO:0000256" key="6">
    <source>
        <dbReference type="ARBA" id="ARBA00022737"/>
    </source>
</evidence>
<dbReference type="FunFam" id="1.20.1070.10:FF:000333">
    <property type="entry name" value="Relaxin receptor 1"/>
    <property type="match status" value="1"/>
</dbReference>
<comment type="subcellular location">
    <subcellularLocation>
        <location evidence="1">Cell membrane</location>
        <topology evidence="1">Multi-pass membrane protein</topology>
    </subcellularLocation>
</comment>
<evidence type="ECO:0000259" key="17">
    <source>
        <dbReference type="PROSITE" id="PS50262"/>
    </source>
</evidence>
<evidence type="ECO:0000313" key="18">
    <source>
        <dbReference type="EMBL" id="CAI9716960.1"/>
    </source>
</evidence>
<evidence type="ECO:0000256" key="4">
    <source>
        <dbReference type="ARBA" id="ARBA00022692"/>
    </source>
</evidence>
<keyword evidence="11 15" id="KW-0675">Receptor</keyword>
<keyword evidence="10 14" id="KW-1015">Disulfide bond</keyword>
<organism evidence="18 19">
    <name type="scientific">Octopus vulgaris</name>
    <name type="common">Common octopus</name>
    <dbReference type="NCBI Taxonomy" id="6645"/>
    <lineage>
        <taxon>Eukaryota</taxon>
        <taxon>Metazoa</taxon>
        <taxon>Spiralia</taxon>
        <taxon>Lophotrochozoa</taxon>
        <taxon>Mollusca</taxon>
        <taxon>Cephalopoda</taxon>
        <taxon>Coleoidea</taxon>
        <taxon>Octopodiformes</taxon>
        <taxon>Octopoda</taxon>
        <taxon>Incirrata</taxon>
        <taxon>Octopodidae</taxon>
        <taxon>Octopus</taxon>
    </lineage>
</organism>
<dbReference type="InterPro" id="IPR023415">
    <property type="entry name" value="LDLR_class-A_CS"/>
</dbReference>
<dbReference type="SUPFAM" id="SSF52058">
    <property type="entry name" value="L domain-like"/>
    <property type="match status" value="1"/>
</dbReference>
<dbReference type="SMART" id="SM00369">
    <property type="entry name" value="LRR_TYP"/>
    <property type="match status" value="10"/>
</dbReference>
<feature type="transmembrane region" description="Helical" evidence="16">
    <location>
        <begin position="708"/>
        <end position="728"/>
    </location>
</feature>
<dbReference type="GO" id="GO:0009755">
    <property type="term" value="P:hormone-mediated signaling pathway"/>
    <property type="evidence" value="ECO:0007669"/>
    <property type="project" value="TreeGrafter"/>
</dbReference>
<feature type="transmembrane region" description="Helical" evidence="16">
    <location>
        <begin position="578"/>
        <end position="602"/>
    </location>
</feature>
<dbReference type="PROSITE" id="PS50262">
    <property type="entry name" value="G_PROTEIN_RECEP_F1_2"/>
    <property type="match status" value="1"/>
</dbReference>
<dbReference type="CDD" id="cd15137">
    <property type="entry name" value="7tmA_Relaxin_R"/>
    <property type="match status" value="1"/>
</dbReference>
<feature type="transmembrane region" description="Helical" evidence="16">
    <location>
        <begin position="459"/>
        <end position="478"/>
    </location>
</feature>
<evidence type="ECO:0000256" key="10">
    <source>
        <dbReference type="ARBA" id="ARBA00023157"/>
    </source>
</evidence>
<feature type="disulfide bond" evidence="14">
    <location>
        <begin position="104"/>
        <end position="119"/>
    </location>
</feature>
<dbReference type="Pfam" id="PF00001">
    <property type="entry name" value="7tm_1"/>
    <property type="match status" value="1"/>
</dbReference>
<evidence type="ECO:0000313" key="19">
    <source>
        <dbReference type="Proteomes" id="UP001162480"/>
    </source>
</evidence>
<feature type="transmembrane region" description="Helical" evidence="16">
    <location>
        <begin position="530"/>
        <end position="557"/>
    </location>
</feature>
<evidence type="ECO:0000256" key="13">
    <source>
        <dbReference type="ARBA" id="ARBA00023224"/>
    </source>
</evidence>
<evidence type="ECO:0000256" key="11">
    <source>
        <dbReference type="ARBA" id="ARBA00023170"/>
    </source>
</evidence>
<evidence type="ECO:0000256" key="1">
    <source>
        <dbReference type="ARBA" id="ARBA00004651"/>
    </source>
</evidence>
<dbReference type="SUPFAM" id="SSF81321">
    <property type="entry name" value="Family A G protein-coupled receptor-like"/>
    <property type="match status" value="1"/>
</dbReference>
<dbReference type="Proteomes" id="UP001162480">
    <property type="component" value="Chromosome 2"/>
</dbReference>
<dbReference type="CDD" id="cd00112">
    <property type="entry name" value="LDLa"/>
    <property type="match status" value="1"/>
</dbReference>
<comment type="similarity">
    <text evidence="15">Belongs to the G-protein coupled receptor 1 family.</text>
</comment>
<gene>
    <name evidence="18" type="ORF">OCTVUL_1B002401</name>
</gene>
<keyword evidence="2" id="KW-1003">Cell membrane</keyword>
<dbReference type="PRINTS" id="PR01739">
    <property type="entry name" value="RELAXINR"/>
</dbReference>
<evidence type="ECO:0000256" key="3">
    <source>
        <dbReference type="ARBA" id="ARBA00022614"/>
    </source>
</evidence>
<comment type="caution">
    <text evidence="14">Lacks conserved residue(s) required for the propagation of feature annotation.</text>
</comment>
<dbReference type="Gene3D" id="1.20.1070.10">
    <property type="entry name" value="Rhodopsin 7-helix transmembrane proteins"/>
    <property type="match status" value="1"/>
</dbReference>
<feature type="domain" description="G-protein coupled receptors family 1 profile" evidence="17">
    <location>
        <begin position="471"/>
        <end position="728"/>
    </location>
</feature>
<dbReference type="GO" id="GO:0005886">
    <property type="term" value="C:plasma membrane"/>
    <property type="evidence" value="ECO:0007669"/>
    <property type="project" value="UniProtKB-SubCell"/>
</dbReference>
<feature type="transmembrane region" description="Helical" evidence="16">
    <location>
        <begin position="676"/>
        <end position="702"/>
    </location>
</feature>
<evidence type="ECO:0000256" key="15">
    <source>
        <dbReference type="RuleBase" id="RU000688"/>
    </source>
</evidence>
<evidence type="ECO:0000256" key="5">
    <source>
        <dbReference type="ARBA" id="ARBA00022729"/>
    </source>
</evidence>
<keyword evidence="7 16" id="KW-1133">Transmembrane helix</keyword>
<dbReference type="InterPro" id="IPR008112">
    <property type="entry name" value="Relaxin_rcpt"/>
</dbReference>
<dbReference type="Pfam" id="PF13855">
    <property type="entry name" value="LRR_8"/>
    <property type="match status" value="1"/>
</dbReference>
<dbReference type="AlphaFoldDB" id="A0AA36EYP9"/>
<keyword evidence="4 15" id="KW-0812">Transmembrane</keyword>
<dbReference type="EMBL" id="OX597815">
    <property type="protein sequence ID" value="CAI9716960.1"/>
    <property type="molecule type" value="Genomic_DNA"/>
</dbReference>
<keyword evidence="3" id="KW-0433">Leucine-rich repeat</keyword>
<dbReference type="InterPro" id="IPR000276">
    <property type="entry name" value="GPCR_Rhodpsn"/>
</dbReference>
<feature type="transmembrane region" description="Helical" evidence="16">
    <location>
        <begin position="490"/>
        <end position="510"/>
    </location>
</feature>
<evidence type="ECO:0000256" key="2">
    <source>
        <dbReference type="ARBA" id="ARBA00022475"/>
    </source>
</evidence>
<protein>
    <submittedName>
        <fullName evidence="18">Relaxin receptor 2-like</fullName>
    </submittedName>
</protein>
<evidence type="ECO:0000256" key="14">
    <source>
        <dbReference type="PROSITE-ProRule" id="PRU00124"/>
    </source>
</evidence>
<dbReference type="SMART" id="SM00192">
    <property type="entry name" value="LDLa"/>
    <property type="match status" value="1"/>
</dbReference>
<dbReference type="InterPro" id="IPR003591">
    <property type="entry name" value="Leu-rich_rpt_typical-subtyp"/>
</dbReference>
<keyword evidence="12" id="KW-0325">Glycoprotein</keyword>
<dbReference type="PROSITE" id="PS50068">
    <property type="entry name" value="LDLRA_2"/>
    <property type="match status" value="1"/>
</dbReference>
<dbReference type="InterPro" id="IPR036055">
    <property type="entry name" value="LDL_receptor-like_sf"/>
</dbReference>
<keyword evidence="9 16" id="KW-0472">Membrane</keyword>
<keyword evidence="6" id="KW-0677">Repeat</keyword>
<dbReference type="GO" id="GO:0008528">
    <property type="term" value="F:G protein-coupled peptide receptor activity"/>
    <property type="evidence" value="ECO:0007669"/>
    <property type="project" value="TreeGrafter"/>
</dbReference>
<dbReference type="InterPro" id="IPR026906">
    <property type="entry name" value="LRR_5"/>
</dbReference>
<dbReference type="GO" id="GO:0007189">
    <property type="term" value="P:adenylate cyclase-activating G protein-coupled receptor signaling pathway"/>
    <property type="evidence" value="ECO:0007669"/>
    <property type="project" value="TreeGrafter"/>
</dbReference>
<dbReference type="PRINTS" id="PR00237">
    <property type="entry name" value="GPCRRHODOPSN"/>
</dbReference>
<evidence type="ECO:0000256" key="12">
    <source>
        <dbReference type="ARBA" id="ARBA00023180"/>
    </source>
</evidence>
<dbReference type="PANTHER" id="PTHR24372">
    <property type="entry name" value="GLYCOPROTEIN HORMONE RECEPTOR"/>
    <property type="match status" value="1"/>
</dbReference>
<name>A0AA36EYP9_OCTVU</name>
<dbReference type="PROSITE" id="PS00237">
    <property type="entry name" value="G_PROTEIN_RECEP_F1_1"/>
    <property type="match status" value="1"/>
</dbReference>
<dbReference type="SUPFAM" id="SSF57424">
    <property type="entry name" value="LDL receptor-like module"/>
    <property type="match status" value="1"/>
</dbReference>
<dbReference type="PROSITE" id="PS01209">
    <property type="entry name" value="LDLRA_1"/>
    <property type="match status" value="1"/>
</dbReference>
<keyword evidence="19" id="KW-1185">Reference proteome</keyword>
<dbReference type="Pfam" id="PF13306">
    <property type="entry name" value="LRR_5"/>
    <property type="match status" value="1"/>
</dbReference>
<dbReference type="InterPro" id="IPR002172">
    <property type="entry name" value="LDrepeatLR_classA_rpt"/>
</dbReference>
<dbReference type="Gene3D" id="4.10.400.10">
    <property type="entry name" value="Low-density Lipoprotein Receptor"/>
    <property type="match status" value="1"/>
</dbReference>
<dbReference type="SMART" id="SM00365">
    <property type="entry name" value="LRR_SD22"/>
    <property type="match status" value="5"/>
</dbReference>
<accession>A0AA36EYP9</accession>
<dbReference type="Pfam" id="PF00057">
    <property type="entry name" value="Ldl_recept_a"/>
    <property type="match status" value="1"/>
</dbReference>
<dbReference type="SMART" id="SM01381">
    <property type="entry name" value="7TM_GPCR_Srsx"/>
    <property type="match status" value="1"/>
</dbReference>
<dbReference type="PROSITE" id="PS51450">
    <property type="entry name" value="LRR"/>
    <property type="match status" value="2"/>
</dbReference>
<sequence>MSEYEEIIIIDQKQRSVETPKTSADEVDDRSQVFMVMGAKKMSTIVSMVIFASWFLCNKSTDANMVTNKVAPTTLSHIQPSLVCSAGYFACKDQLKCLHQRKQCDGVSQCEDGSDEEDCDNELDDNMWNNLWRKRKDEAHKFSEKMCSDDLCECKEAKFWYCVNTGLQKIPDTVPVTAVTLDLSANHISYLNQSALRGFHNLKELSLNDNGLRILEEGAFHNCPDLETLSLKLNRLEELVPNLFAKNNSLKYLYLDQNWLTEIPAKAFDHLSKLIKLSLRRNRIKAIEPAAFYGTSSLVQLFLDNNMLTDIKRHYFEKLTNLGELYLINNKISSIEPNSFVSLTQLQNLILRQNRFTKLVNGMFAGLKSIQYLNLEENQIEHIEEKSFMYVENLISLYLADNPFRTMPPNTLKGLVNLKFIHFSVFYTCIYALHVRVCNPKGDGLSSTKNLIENPVLRISVWVIGVVGVLGNCLVLLGRFCINEDNKVHSFYIQNLALADMLMGVYLLTVGSKDMYYREQYLSNDQQWRYSWLCNSCGVISTISTEMSVFTVVLITLDRYINVVYPFSLHKCGRKTAYFLIFSMWLANFFLAVLPVLGIPYFGEQFYRNNAVCLPLHIHEPYIKGWEYSAFLFLGINVLAFIFISYAYFVMFCNIRKSAMSLRTNRENHDHLIMKRFSMIVLTDFMCWVPIITVKTVALAGYQIGDNLYAWLAIFILPINSALNPLIYTMMTTHFKRAVLKNVLVRAFFKMNQSDLTGSSCGVLRQHSCVQVTELKIVADDCRTKSTNKNAVIM</sequence>
<dbReference type="InterPro" id="IPR001611">
    <property type="entry name" value="Leu-rich_rpt"/>
</dbReference>
<keyword evidence="13 15" id="KW-0807">Transducer</keyword>
<proteinExistence type="inferred from homology"/>
<dbReference type="InterPro" id="IPR032675">
    <property type="entry name" value="LRR_dom_sf"/>
</dbReference>
<keyword evidence="8 15" id="KW-0297">G-protein coupled receptor</keyword>
<evidence type="ECO:0000256" key="8">
    <source>
        <dbReference type="ARBA" id="ARBA00023040"/>
    </source>
</evidence>